<reference evidence="3" key="3">
    <citation type="journal article" date="2017" name="Nature">
        <title>Genome sequence of the progenitor of the wheat D genome Aegilops tauschii.</title>
        <authorList>
            <person name="Luo M.C."/>
            <person name="Gu Y.Q."/>
            <person name="Puiu D."/>
            <person name="Wang H."/>
            <person name="Twardziok S.O."/>
            <person name="Deal K.R."/>
            <person name="Huo N."/>
            <person name="Zhu T."/>
            <person name="Wang L."/>
            <person name="Wang Y."/>
            <person name="McGuire P.E."/>
            <person name="Liu S."/>
            <person name="Long H."/>
            <person name="Ramasamy R.K."/>
            <person name="Rodriguez J.C."/>
            <person name="Van S.L."/>
            <person name="Yuan L."/>
            <person name="Wang Z."/>
            <person name="Xia Z."/>
            <person name="Xiao L."/>
            <person name="Anderson O.D."/>
            <person name="Ouyang S."/>
            <person name="Liang Y."/>
            <person name="Zimin A.V."/>
            <person name="Pertea G."/>
            <person name="Qi P."/>
            <person name="Bennetzen J.L."/>
            <person name="Dai X."/>
            <person name="Dawson M.W."/>
            <person name="Muller H.G."/>
            <person name="Kugler K."/>
            <person name="Rivarola-Duarte L."/>
            <person name="Spannagl M."/>
            <person name="Mayer K.F.X."/>
            <person name="Lu F.H."/>
            <person name="Bevan M.W."/>
            <person name="Leroy P."/>
            <person name="Li P."/>
            <person name="You F.M."/>
            <person name="Sun Q."/>
            <person name="Liu Z."/>
            <person name="Lyons E."/>
            <person name="Wicker T."/>
            <person name="Salzberg S.L."/>
            <person name="Devos K.M."/>
            <person name="Dvorak J."/>
        </authorList>
    </citation>
    <scope>NUCLEOTIDE SEQUENCE [LARGE SCALE GENOMIC DNA]</scope>
    <source>
        <strain evidence="3">cv. AL8/78</strain>
    </source>
</reference>
<dbReference type="EnsemblPlants" id="AET7Gv21177500.1">
    <property type="protein sequence ID" value="AET7Gv21177500.1"/>
    <property type="gene ID" value="AET7Gv21177500"/>
</dbReference>
<evidence type="ECO:0000313" key="3">
    <source>
        <dbReference type="EnsemblPlants" id="AET7Gv21177500.1"/>
    </source>
</evidence>
<dbReference type="Gene3D" id="1.20.1280.50">
    <property type="match status" value="1"/>
</dbReference>
<dbReference type="Gramene" id="AET7Gv21177500.1">
    <property type="protein sequence ID" value="AET7Gv21177500.1"/>
    <property type="gene ID" value="AET7Gv21177500"/>
</dbReference>
<proteinExistence type="predicted"/>
<evidence type="ECO:0000313" key="4">
    <source>
        <dbReference type="Proteomes" id="UP000015105"/>
    </source>
</evidence>
<evidence type="ECO:0000259" key="2">
    <source>
        <dbReference type="SMART" id="SM00256"/>
    </source>
</evidence>
<dbReference type="Proteomes" id="UP000015105">
    <property type="component" value="Chromosome 7D"/>
</dbReference>
<accession>A0A453T0E0</accession>
<dbReference type="InterPro" id="IPR017451">
    <property type="entry name" value="F-box-assoc_interact_dom"/>
</dbReference>
<feature type="compositionally biased region" description="Low complexity" evidence="1">
    <location>
        <begin position="19"/>
        <end position="29"/>
    </location>
</feature>
<sequence length="395" mass="45083">SAMASPAESSRRREEDRTPSPSRSSSSRPSKCRTAAERLTDDLLVEVLSRVPAKSLCRFKCVSNHWLSVIDHPDHRKKLPQTLTGFFHGSSNLEDWILESPVLFTSVSPSPPMDTSFAFLPNHQQFDLLDSCYGLLLCRLYNVSAEVGKCHYVVCNPATEKWVLLPDSGQDSVNACLGFNPALSSHFHVFELVEEQDNYISGVAVYSSETGVWVYKENRWNKRVMLIELQPSFVFLNGYLHFQVDGHDFSRYLAVVDTDGETWMNFSVPGGLLNGFIQHSQGRLHYANFQRDEHGGVFRLVVYVLENYQSKEWTLKHSVETSYILGRTDYCIDGFDWIAIHPECNLIFFTIGQELKLMCYNMDRRQLKVICNLEGVTPPYLSYVPLYAELEALHI</sequence>
<dbReference type="CDD" id="cd22157">
    <property type="entry name" value="F-box_AtFBW1-like"/>
    <property type="match status" value="1"/>
</dbReference>
<reference evidence="4" key="1">
    <citation type="journal article" date="2014" name="Science">
        <title>Ancient hybridizations among the ancestral genomes of bread wheat.</title>
        <authorList>
            <consortium name="International Wheat Genome Sequencing Consortium,"/>
            <person name="Marcussen T."/>
            <person name="Sandve S.R."/>
            <person name="Heier L."/>
            <person name="Spannagl M."/>
            <person name="Pfeifer M."/>
            <person name="Jakobsen K.S."/>
            <person name="Wulff B.B."/>
            <person name="Steuernagel B."/>
            <person name="Mayer K.F."/>
            <person name="Olsen O.A."/>
        </authorList>
    </citation>
    <scope>NUCLEOTIDE SEQUENCE [LARGE SCALE GENOMIC DNA]</scope>
    <source>
        <strain evidence="4">cv. AL8/78</strain>
    </source>
</reference>
<dbReference type="Pfam" id="PF24750">
    <property type="entry name" value="b-prop_At3g26010-like"/>
    <property type="match status" value="1"/>
</dbReference>
<dbReference type="InterPro" id="IPR056592">
    <property type="entry name" value="Beta-prop_At3g26010-like"/>
</dbReference>
<dbReference type="AlphaFoldDB" id="A0A453T0E0"/>
<dbReference type="SMART" id="SM00256">
    <property type="entry name" value="FBOX"/>
    <property type="match status" value="1"/>
</dbReference>
<dbReference type="PANTHER" id="PTHR35546">
    <property type="entry name" value="F-BOX PROTEIN INTERACTION DOMAIN PROTEIN-RELATED"/>
    <property type="match status" value="1"/>
</dbReference>
<dbReference type="STRING" id="200361.A0A453T0E0"/>
<dbReference type="PANTHER" id="PTHR35546:SF110">
    <property type="entry name" value="F-BOX DOMAIN-CONTAINING PROTEIN"/>
    <property type="match status" value="1"/>
</dbReference>
<dbReference type="InterPro" id="IPR055290">
    <property type="entry name" value="At3g26010-like"/>
</dbReference>
<organism evidence="3 4">
    <name type="scientific">Aegilops tauschii subsp. strangulata</name>
    <name type="common">Goatgrass</name>
    <dbReference type="NCBI Taxonomy" id="200361"/>
    <lineage>
        <taxon>Eukaryota</taxon>
        <taxon>Viridiplantae</taxon>
        <taxon>Streptophyta</taxon>
        <taxon>Embryophyta</taxon>
        <taxon>Tracheophyta</taxon>
        <taxon>Spermatophyta</taxon>
        <taxon>Magnoliopsida</taxon>
        <taxon>Liliopsida</taxon>
        <taxon>Poales</taxon>
        <taxon>Poaceae</taxon>
        <taxon>BOP clade</taxon>
        <taxon>Pooideae</taxon>
        <taxon>Triticodae</taxon>
        <taxon>Triticeae</taxon>
        <taxon>Triticinae</taxon>
        <taxon>Aegilops</taxon>
    </lineage>
</organism>
<feature type="compositionally biased region" description="Basic and acidic residues" evidence="1">
    <location>
        <begin position="9"/>
        <end position="18"/>
    </location>
</feature>
<protein>
    <recommendedName>
        <fullName evidence="2">F-box domain-containing protein</fullName>
    </recommendedName>
</protein>
<dbReference type="InterPro" id="IPR036047">
    <property type="entry name" value="F-box-like_dom_sf"/>
</dbReference>
<reference evidence="4" key="2">
    <citation type="journal article" date="2017" name="Nat. Plants">
        <title>The Aegilops tauschii genome reveals multiple impacts of transposons.</title>
        <authorList>
            <person name="Zhao G."/>
            <person name="Zou C."/>
            <person name="Li K."/>
            <person name="Wang K."/>
            <person name="Li T."/>
            <person name="Gao L."/>
            <person name="Zhang X."/>
            <person name="Wang H."/>
            <person name="Yang Z."/>
            <person name="Liu X."/>
            <person name="Jiang W."/>
            <person name="Mao L."/>
            <person name="Kong X."/>
            <person name="Jiao Y."/>
            <person name="Jia J."/>
        </authorList>
    </citation>
    <scope>NUCLEOTIDE SEQUENCE [LARGE SCALE GENOMIC DNA]</scope>
    <source>
        <strain evidence="4">cv. AL8/78</strain>
    </source>
</reference>
<dbReference type="SUPFAM" id="SSF63825">
    <property type="entry name" value="YWTD domain"/>
    <property type="match status" value="1"/>
</dbReference>
<dbReference type="InterPro" id="IPR001810">
    <property type="entry name" value="F-box_dom"/>
</dbReference>
<dbReference type="SUPFAM" id="SSF81383">
    <property type="entry name" value="F-box domain"/>
    <property type="match status" value="1"/>
</dbReference>
<keyword evidence="4" id="KW-1185">Reference proteome</keyword>
<reference evidence="3" key="4">
    <citation type="submission" date="2019-03" db="UniProtKB">
        <authorList>
            <consortium name="EnsemblPlants"/>
        </authorList>
    </citation>
    <scope>IDENTIFICATION</scope>
</reference>
<dbReference type="Pfam" id="PF00646">
    <property type="entry name" value="F-box"/>
    <property type="match status" value="1"/>
</dbReference>
<name>A0A453T0E0_AEGTS</name>
<feature type="domain" description="F-box" evidence="2">
    <location>
        <begin position="39"/>
        <end position="79"/>
    </location>
</feature>
<reference evidence="3" key="5">
    <citation type="journal article" date="2021" name="G3 (Bethesda)">
        <title>Aegilops tauschii genome assembly Aet v5.0 features greater sequence contiguity and improved annotation.</title>
        <authorList>
            <person name="Wang L."/>
            <person name="Zhu T."/>
            <person name="Rodriguez J.C."/>
            <person name="Deal K.R."/>
            <person name="Dubcovsky J."/>
            <person name="McGuire P.E."/>
            <person name="Lux T."/>
            <person name="Spannagl M."/>
            <person name="Mayer K.F.X."/>
            <person name="Baldrich P."/>
            <person name="Meyers B.C."/>
            <person name="Huo N."/>
            <person name="Gu Y.Q."/>
            <person name="Zhou H."/>
            <person name="Devos K.M."/>
            <person name="Bennetzen J.L."/>
            <person name="Unver T."/>
            <person name="Budak H."/>
            <person name="Gulick P.J."/>
            <person name="Galiba G."/>
            <person name="Kalapos B."/>
            <person name="Nelson D.R."/>
            <person name="Li P."/>
            <person name="You F.M."/>
            <person name="Luo M.C."/>
            <person name="Dvorak J."/>
        </authorList>
    </citation>
    <scope>NUCLEOTIDE SEQUENCE [LARGE SCALE GENOMIC DNA]</scope>
    <source>
        <strain evidence="3">cv. AL8/78</strain>
    </source>
</reference>
<evidence type="ECO:0000256" key="1">
    <source>
        <dbReference type="SAM" id="MobiDB-lite"/>
    </source>
</evidence>
<feature type="region of interest" description="Disordered" evidence="1">
    <location>
        <begin position="1"/>
        <end position="33"/>
    </location>
</feature>
<dbReference type="NCBIfam" id="TIGR01640">
    <property type="entry name" value="F_box_assoc_1"/>
    <property type="match status" value="1"/>
</dbReference>